<gene>
    <name evidence="1" type="ORF">KHLLAP_LOCUS732</name>
</gene>
<dbReference type="PANTHER" id="PTHR38795:SF1">
    <property type="entry name" value="DUF6604 DOMAIN-CONTAINING PROTEIN"/>
    <property type="match status" value="1"/>
</dbReference>
<dbReference type="EMBL" id="CAUWAG010000003">
    <property type="protein sequence ID" value="CAJ2500264.1"/>
    <property type="molecule type" value="Genomic_DNA"/>
</dbReference>
<evidence type="ECO:0000313" key="1">
    <source>
        <dbReference type="EMBL" id="CAJ2500264.1"/>
    </source>
</evidence>
<name>A0AAI8YAN0_9PEZI</name>
<sequence>MRTSFHYQGVQYAAKPGAVTCTTQLYHVLRHDKLLPDDLIWDDLEKFWKSQGDGAFFVGDPPTDRAGYFKNYSLSVGTSVTNWAPNKRSKTITVNEANRRNLKSNGWVSLSMGNRLIPTGARAPLSSLAIEGVLDAGRRHRYLDGKGKIRLGMKDKAQLRNSISLSPAALIRRLADDIHSEVPDIKFNYFAMHSSCWDLLRKMKEEFTRVDPKDLHCQASPTRKVKASTFLLNASTKVVTDFLESGRGHVIKDAASKKVTAGEVRRIVYMGDDGWGLDNLMKQLKLNKAPGVEEECRMQ</sequence>
<keyword evidence="2" id="KW-1185">Reference proteome</keyword>
<dbReference type="AlphaFoldDB" id="A0AAI8YAN0"/>
<comment type="caution">
    <text evidence="1">The sequence shown here is derived from an EMBL/GenBank/DDBJ whole genome shotgun (WGS) entry which is preliminary data.</text>
</comment>
<protein>
    <submittedName>
        <fullName evidence="1">Uu.00g031170.m01.CDS01</fullName>
    </submittedName>
</protein>
<accession>A0AAI8YAN0</accession>
<organism evidence="1 2">
    <name type="scientific">Anthostomella pinea</name>
    <dbReference type="NCBI Taxonomy" id="933095"/>
    <lineage>
        <taxon>Eukaryota</taxon>
        <taxon>Fungi</taxon>
        <taxon>Dikarya</taxon>
        <taxon>Ascomycota</taxon>
        <taxon>Pezizomycotina</taxon>
        <taxon>Sordariomycetes</taxon>
        <taxon>Xylariomycetidae</taxon>
        <taxon>Xylariales</taxon>
        <taxon>Xylariaceae</taxon>
        <taxon>Anthostomella</taxon>
    </lineage>
</organism>
<dbReference type="PANTHER" id="PTHR38795">
    <property type="entry name" value="DUF6604 DOMAIN-CONTAINING PROTEIN"/>
    <property type="match status" value="1"/>
</dbReference>
<reference evidence="1" key="1">
    <citation type="submission" date="2023-10" db="EMBL/GenBank/DDBJ databases">
        <authorList>
            <person name="Hackl T."/>
        </authorList>
    </citation>
    <scope>NUCLEOTIDE SEQUENCE</scope>
</reference>
<dbReference type="Proteomes" id="UP001295740">
    <property type="component" value="Unassembled WGS sequence"/>
</dbReference>
<evidence type="ECO:0000313" key="2">
    <source>
        <dbReference type="Proteomes" id="UP001295740"/>
    </source>
</evidence>
<proteinExistence type="predicted"/>